<accession>A0ABW6T5P4</accession>
<organism evidence="1 2">
    <name type="scientific">Nocardia elegans</name>
    <dbReference type="NCBI Taxonomy" id="300029"/>
    <lineage>
        <taxon>Bacteria</taxon>
        <taxon>Bacillati</taxon>
        <taxon>Actinomycetota</taxon>
        <taxon>Actinomycetes</taxon>
        <taxon>Mycobacteriales</taxon>
        <taxon>Nocardiaceae</taxon>
        <taxon>Nocardia</taxon>
    </lineage>
</organism>
<sequence length="62" mass="7035">MFDYEFDRMQALIPGADAVGFSEESTEVWTRLVEAADAWTAFKDARQHLGRTLANNGYRPNP</sequence>
<dbReference type="RefSeq" id="WP_387128767.1">
    <property type="nucleotide sequence ID" value="NZ_JBIATK010000001.1"/>
</dbReference>
<evidence type="ECO:0000313" key="2">
    <source>
        <dbReference type="Proteomes" id="UP001602089"/>
    </source>
</evidence>
<evidence type="ECO:0000313" key="1">
    <source>
        <dbReference type="EMBL" id="MFF4021464.1"/>
    </source>
</evidence>
<dbReference type="EMBL" id="JBIATK010000001">
    <property type="protein sequence ID" value="MFF4021464.1"/>
    <property type="molecule type" value="Genomic_DNA"/>
</dbReference>
<dbReference type="Proteomes" id="UP001602089">
    <property type="component" value="Unassembled WGS sequence"/>
</dbReference>
<reference evidence="1 2" key="1">
    <citation type="submission" date="2024-10" db="EMBL/GenBank/DDBJ databases">
        <title>The Natural Products Discovery Center: Release of the First 8490 Sequenced Strains for Exploring Actinobacteria Biosynthetic Diversity.</title>
        <authorList>
            <person name="Kalkreuter E."/>
            <person name="Kautsar S.A."/>
            <person name="Yang D."/>
            <person name="Bader C.D."/>
            <person name="Teijaro C.N."/>
            <person name="Fluegel L."/>
            <person name="Davis C.M."/>
            <person name="Simpson J.R."/>
            <person name="Lauterbach L."/>
            <person name="Steele A.D."/>
            <person name="Gui C."/>
            <person name="Meng S."/>
            <person name="Li G."/>
            <person name="Viehrig K."/>
            <person name="Ye F."/>
            <person name="Su P."/>
            <person name="Kiefer A.F."/>
            <person name="Nichols A."/>
            <person name="Cepeda A.J."/>
            <person name="Yan W."/>
            <person name="Fan B."/>
            <person name="Jiang Y."/>
            <person name="Adhikari A."/>
            <person name="Zheng C.-J."/>
            <person name="Schuster L."/>
            <person name="Cowan T.M."/>
            <person name="Smanski M.J."/>
            <person name="Chevrette M.G."/>
            <person name="De Carvalho L.P.S."/>
            <person name="Shen B."/>
        </authorList>
    </citation>
    <scope>NUCLEOTIDE SEQUENCE [LARGE SCALE GENOMIC DNA]</scope>
    <source>
        <strain evidence="1 2">NPDC001867</strain>
    </source>
</reference>
<keyword evidence="2" id="KW-1185">Reference proteome</keyword>
<name>A0ABW6T5P4_9NOCA</name>
<gene>
    <name evidence="1" type="ORF">ACFYY5_01345</name>
</gene>
<proteinExistence type="predicted"/>
<comment type="caution">
    <text evidence="1">The sequence shown here is derived from an EMBL/GenBank/DDBJ whole genome shotgun (WGS) entry which is preliminary data.</text>
</comment>
<protein>
    <submittedName>
        <fullName evidence="1">Uncharacterized protein</fullName>
    </submittedName>
</protein>